<feature type="transmembrane region" description="Helical" evidence="6">
    <location>
        <begin position="489"/>
        <end position="511"/>
    </location>
</feature>
<evidence type="ECO:0000256" key="1">
    <source>
        <dbReference type="ARBA" id="ARBA00004141"/>
    </source>
</evidence>
<dbReference type="Pfam" id="PF07690">
    <property type="entry name" value="MFS_1"/>
    <property type="match status" value="1"/>
</dbReference>
<dbReference type="SUPFAM" id="SSF103473">
    <property type="entry name" value="MFS general substrate transporter"/>
    <property type="match status" value="1"/>
</dbReference>
<feature type="compositionally biased region" description="Low complexity" evidence="5">
    <location>
        <begin position="239"/>
        <end position="250"/>
    </location>
</feature>
<dbReference type="EMBL" id="JAUJDW010000048">
    <property type="protein sequence ID" value="KAK0647523.1"/>
    <property type="molecule type" value="Genomic_DNA"/>
</dbReference>
<feature type="transmembrane region" description="Helical" evidence="6">
    <location>
        <begin position="93"/>
        <end position="110"/>
    </location>
</feature>
<dbReference type="GO" id="GO:0022857">
    <property type="term" value="F:transmembrane transporter activity"/>
    <property type="evidence" value="ECO:0007669"/>
    <property type="project" value="InterPro"/>
</dbReference>
<dbReference type="GO" id="GO:0005886">
    <property type="term" value="C:plasma membrane"/>
    <property type="evidence" value="ECO:0007669"/>
    <property type="project" value="TreeGrafter"/>
</dbReference>
<keyword evidence="3 6" id="KW-1133">Transmembrane helix</keyword>
<dbReference type="PANTHER" id="PTHR23502">
    <property type="entry name" value="MAJOR FACILITATOR SUPERFAMILY"/>
    <property type="match status" value="1"/>
</dbReference>
<keyword evidence="2 6" id="KW-0812">Transmembrane</keyword>
<proteinExistence type="predicted"/>
<accession>A0AA39Y7S5</accession>
<evidence type="ECO:0000259" key="7">
    <source>
        <dbReference type="PROSITE" id="PS50850"/>
    </source>
</evidence>
<feature type="compositionally biased region" description="Polar residues" evidence="5">
    <location>
        <begin position="262"/>
        <end position="271"/>
    </location>
</feature>
<keyword evidence="9" id="KW-1185">Reference proteome</keyword>
<feature type="transmembrane region" description="Helical" evidence="6">
    <location>
        <begin position="177"/>
        <end position="195"/>
    </location>
</feature>
<evidence type="ECO:0000256" key="5">
    <source>
        <dbReference type="SAM" id="MobiDB-lite"/>
    </source>
</evidence>
<evidence type="ECO:0000313" key="9">
    <source>
        <dbReference type="Proteomes" id="UP001175001"/>
    </source>
</evidence>
<comment type="subcellular location">
    <subcellularLocation>
        <location evidence="1">Membrane</location>
        <topology evidence="1">Multi-pass membrane protein</topology>
    </subcellularLocation>
</comment>
<sequence length="532" mass="58024">MSSAGTRGDRAPGDVLLVHQNADESDTFVHFPVPSDDPNDPLNWSLWRKTLNYGLVSAQSVAVFTALSTQTSFWQQMSPDMGLSFEQLNNAQSANLAGLAVGCIFFIPLTKKYGRRSTYVVSTAVMAAVSWWSTYMKTQAELILTNLFYGLAGATNETIVQVTIADMFFLHQRGTANAFYLTAVMIGSFLTPMAAGVQAESQGWRASYFALAISLTILFVLFLFAYEETKYIPILQGVPTTTPGETESPPYKNDSDTKTPAADTTTLPFNESASTSTTPQPSSSYRHRLRWTTPTSESLWKTAYFPAHVLLLPHVLFAALQYAAGVVWLVIQASIISIVFSAPPYNFTSAGIGLMNLGPFVGNLIGSFYTGVLSDRSVRWLARRNAGVFEPEMRLYLLPLPALLMAGGIVMFGVTADRGMHWIYPSLGGAFFAFGLGAIGDAAFTLVIDAHRPLTADAFVAITFVRNAVSIPIPFAITPWLERAGLTNMFVTCGVISLVVSLLFVPMVVWGRRWRVRVAGRCEGLVGRQQGS</sequence>
<dbReference type="Gene3D" id="1.20.1250.20">
    <property type="entry name" value="MFS general substrate transporter like domains"/>
    <property type="match status" value="1"/>
</dbReference>
<dbReference type="Proteomes" id="UP001175001">
    <property type="component" value="Unassembled WGS sequence"/>
</dbReference>
<dbReference type="PROSITE" id="PS50850">
    <property type="entry name" value="MFS"/>
    <property type="match status" value="1"/>
</dbReference>
<protein>
    <submittedName>
        <fullName evidence="8">MFS-type transporter</fullName>
    </submittedName>
</protein>
<evidence type="ECO:0000256" key="3">
    <source>
        <dbReference type="ARBA" id="ARBA00022989"/>
    </source>
</evidence>
<dbReference type="InterPro" id="IPR011701">
    <property type="entry name" value="MFS"/>
</dbReference>
<feature type="transmembrane region" description="Helical" evidence="6">
    <location>
        <begin position="422"/>
        <end position="446"/>
    </location>
</feature>
<evidence type="ECO:0000256" key="6">
    <source>
        <dbReference type="SAM" id="Phobius"/>
    </source>
</evidence>
<name>A0AA39Y7S5_9PEZI</name>
<dbReference type="PANTHER" id="PTHR23502:SF50">
    <property type="entry name" value="TRANSPORTER, PUTATIVE (AFU_ORTHOLOGUE AFUA_5G00430)-RELATED"/>
    <property type="match status" value="1"/>
</dbReference>
<feature type="transmembrane region" description="Helical" evidence="6">
    <location>
        <begin position="315"/>
        <end position="340"/>
    </location>
</feature>
<feature type="transmembrane region" description="Helical" evidence="6">
    <location>
        <begin position="458"/>
        <end position="477"/>
    </location>
</feature>
<evidence type="ECO:0000256" key="4">
    <source>
        <dbReference type="ARBA" id="ARBA00023136"/>
    </source>
</evidence>
<keyword evidence="4 6" id="KW-0472">Membrane</keyword>
<comment type="caution">
    <text evidence="8">The sequence shown here is derived from an EMBL/GenBank/DDBJ whole genome shotgun (WGS) entry which is preliminary data.</text>
</comment>
<feature type="transmembrane region" description="Helical" evidence="6">
    <location>
        <begin position="395"/>
        <end position="416"/>
    </location>
</feature>
<feature type="transmembrane region" description="Helical" evidence="6">
    <location>
        <begin position="207"/>
        <end position="226"/>
    </location>
</feature>
<feature type="region of interest" description="Disordered" evidence="5">
    <location>
        <begin position="237"/>
        <end position="287"/>
    </location>
</feature>
<feature type="domain" description="Major facilitator superfamily (MFS) profile" evidence="7">
    <location>
        <begin position="46"/>
        <end position="509"/>
    </location>
</feature>
<gene>
    <name evidence="8" type="ORF">DIS24_g7664</name>
</gene>
<feature type="compositionally biased region" description="Low complexity" evidence="5">
    <location>
        <begin position="272"/>
        <end position="284"/>
    </location>
</feature>
<dbReference type="InterPro" id="IPR036259">
    <property type="entry name" value="MFS_trans_sf"/>
</dbReference>
<reference evidence="8" key="1">
    <citation type="submission" date="2023-06" db="EMBL/GenBank/DDBJ databases">
        <title>Multi-omics analyses reveal the molecular pathogenesis toolkit of Lasiodiplodia hormozganensis, a cross-kingdom pathogen.</title>
        <authorList>
            <person name="Felix C."/>
            <person name="Meneses R."/>
            <person name="Goncalves M.F.M."/>
            <person name="Tilleman L."/>
            <person name="Duarte A.S."/>
            <person name="Jorrin-Novo J.V."/>
            <person name="Van De Peer Y."/>
            <person name="Deforce D."/>
            <person name="Van Nieuwerburgh F."/>
            <person name="Esteves A.C."/>
            <person name="Alves A."/>
        </authorList>
    </citation>
    <scope>NUCLEOTIDE SEQUENCE</scope>
    <source>
        <strain evidence="8">CBS 339.90</strain>
    </source>
</reference>
<organism evidence="8 9">
    <name type="scientific">Lasiodiplodia hormozganensis</name>
    <dbReference type="NCBI Taxonomy" id="869390"/>
    <lineage>
        <taxon>Eukaryota</taxon>
        <taxon>Fungi</taxon>
        <taxon>Dikarya</taxon>
        <taxon>Ascomycota</taxon>
        <taxon>Pezizomycotina</taxon>
        <taxon>Dothideomycetes</taxon>
        <taxon>Dothideomycetes incertae sedis</taxon>
        <taxon>Botryosphaeriales</taxon>
        <taxon>Botryosphaeriaceae</taxon>
        <taxon>Lasiodiplodia</taxon>
    </lineage>
</organism>
<evidence type="ECO:0000256" key="2">
    <source>
        <dbReference type="ARBA" id="ARBA00022692"/>
    </source>
</evidence>
<dbReference type="AlphaFoldDB" id="A0AA39Y7S5"/>
<feature type="transmembrane region" description="Helical" evidence="6">
    <location>
        <begin position="51"/>
        <end position="73"/>
    </location>
</feature>
<evidence type="ECO:0000313" key="8">
    <source>
        <dbReference type="EMBL" id="KAK0647523.1"/>
    </source>
</evidence>
<dbReference type="InterPro" id="IPR020846">
    <property type="entry name" value="MFS_dom"/>
</dbReference>
<feature type="transmembrane region" description="Helical" evidence="6">
    <location>
        <begin position="352"/>
        <end position="374"/>
    </location>
</feature>